<dbReference type="InterPro" id="IPR011705">
    <property type="entry name" value="BACK"/>
</dbReference>
<evidence type="ECO:0000313" key="5">
    <source>
        <dbReference type="Proteomes" id="UP001187315"/>
    </source>
</evidence>
<dbReference type="InterPro" id="IPR006652">
    <property type="entry name" value="Kelch_1"/>
</dbReference>
<comment type="caution">
    <text evidence="4">The sequence shown here is derived from an EMBL/GenBank/DDBJ whole genome shotgun (WGS) entry which is preliminary data.</text>
</comment>
<dbReference type="FunFam" id="1.25.40.420:FF:000001">
    <property type="entry name" value="Kelch-like family member 12"/>
    <property type="match status" value="1"/>
</dbReference>
<dbReference type="Gene3D" id="2.120.10.80">
    <property type="entry name" value="Kelch-type beta propeller"/>
    <property type="match status" value="1"/>
</dbReference>
<evidence type="ECO:0000313" key="4">
    <source>
        <dbReference type="EMBL" id="KAK2861038.1"/>
    </source>
</evidence>
<evidence type="ECO:0000256" key="2">
    <source>
        <dbReference type="ARBA" id="ARBA00022737"/>
    </source>
</evidence>
<proteinExistence type="predicted"/>
<evidence type="ECO:0000256" key="1">
    <source>
        <dbReference type="ARBA" id="ARBA00022441"/>
    </source>
</evidence>
<dbReference type="InterPro" id="IPR011333">
    <property type="entry name" value="SKP1/BTB/POZ_sf"/>
</dbReference>
<dbReference type="Gene3D" id="3.30.710.10">
    <property type="entry name" value="Potassium Channel Kv1.1, Chain A"/>
    <property type="match status" value="1"/>
</dbReference>
<name>A0AA88NRD5_TACVA</name>
<dbReference type="PIRSF" id="PIRSF037037">
    <property type="entry name" value="Kelch-like_protein_gigaxonin"/>
    <property type="match status" value="1"/>
</dbReference>
<dbReference type="Pfam" id="PF00651">
    <property type="entry name" value="BTB"/>
    <property type="match status" value="1"/>
</dbReference>
<keyword evidence="5" id="KW-1185">Reference proteome</keyword>
<accession>A0AA88NRD5</accession>
<dbReference type="PRINTS" id="PR00501">
    <property type="entry name" value="KELCHREPEAT"/>
</dbReference>
<keyword evidence="1" id="KW-0880">Kelch repeat</keyword>
<protein>
    <recommendedName>
        <fullName evidence="3">BTB domain-containing protein</fullName>
    </recommendedName>
</protein>
<keyword evidence="2" id="KW-0677">Repeat</keyword>
<dbReference type="PANTHER" id="PTHR45632">
    <property type="entry name" value="LD33804P"/>
    <property type="match status" value="1"/>
</dbReference>
<organism evidence="4 5">
    <name type="scientific">Tachysurus vachellii</name>
    <name type="common">Darkbarbel catfish</name>
    <name type="synonym">Pelteobagrus vachellii</name>
    <dbReference type="NCBI Taxonomy" id="175792"/>
    <lineage>
        <taxon>Eukaryota</taxon>
        <taxon>Metazoa</taxon>
        <taxon>Chordata</taxon>
        <taxon>Craniata</taxon>
        <taxon>Vertebrata</taxon>
        <taxon>Euteleostomi</taxon>
        <taxon>Actinopterygii</taxon>
        <taxon>Neopterygii</taxon>
        <taxon>Teleostei</taxon>
        <taxon>Ostariophysi</taxon>
        <taxon>Siluriformes</taxon>
        <taxon>Bagridae</taxon>
        <taxon>Tachysurus</taxon>
    </lineage>
</organism>
<dbReference type="Proteomes" id="UP001187315">
    <property type="component" value="Unassembled WGS sequence"/>
</dbReference>
<dbReference type="InterPro" id="IPR015915">
    <property type="entry name" value="Kelch-typ_b-propeller"/>
</dbReference>
<dbReference type="PROSITE" id="PS50097">
    <property type="entry name" value="BTB"/>
    <property type="match status" value="1"/>
</dbReference>
<dbReference type="SMART" id="SM00875">
    <property type="entry name" value="BACK"/>
    <property type="match status" value="1"/>
</dbReference>
<dbReference type="InterPro" id="IPR017096">
    <property type="entry name" value="BTB-kelch_protein"/>
</dbReference>
<dbReference type="SMART" id="SM00612">
    <property type="entry name" value="Kelch"/>
    <property type="match status" value="5"/>
</dbReference>
<reference evidence="4" key="1">
    <citation type="submission" date="2023-08" db="EMBL/GenBank/DDBJ databases">
        <title>Pelteobagrus vachellii genome.</title>
        <authorList>
            <person name="Liu H."/>
        </authorList>
    </citation>
    <scope>NUCLEOTIDE SEQUENCE</scope>
    <source>
        <strain evidence="4">PRFRI_2022a</strain>
        <tissue evidence="4">Muscle</tissue>
    </source>
</reference>
<sequence>MFHHECIKHCQIMEREMSEDRKLCGLLNEMRLDGSLCDAVLRVDEVDFKVHKNILSAYSPYFRALFTRWSNLDQSVYNINGVSPEIMDLIIHYMYTQDIQVTTDEVETLLATANYLLIQDLVMSCCEFIQEHLNPDNCLRIWQYADTHSCYELRDQAYMYTLHHFEDVVFSQSGKFLELTVEQLSDILEKDELNIKEEKTAFQAVFLWIRYDPSVRTQHIVNLLPKKNPVVSSVCECQPIIANAMKAMYISNTRHSHLFTRPRLPYSILFAIGFSEESSKNIVETYDSRLDSWMCISSREEQVQIYHGTVYFDGLVYVIGGSDLVEYFNTMCTFDPLDGTWNEAAPMHSLRGNVSVTVLDGFIYAMGGFDGTVSLNTAERYQPSTNQWSLIPSMHKQRSNASAATLNGKIYICGGFSENKHHFTAECFDPYSNQWTLIEPMHMPRSGLGVIALNNQLFAIGGFGGFSRMQSIEAFNPRTNSWRFLSPMLNPRSNFGIEVMDGHLYVIGGCNNKGTTSRCEYYDVYKDEWFHVQNLNISRSAVSCCVVSGLPNVTDYTTERDGLL</sequence>
<dbReference type="SUPFAM" id="SSF54695">
    <property type="entry name" value="POZ domain"/>
    <property type="match status" value="1"/>
</dbReference>
<dbReference type="InterPro" id="IPR000210">
    <property type="entry name" value="BTB/POZ_dom"/>
</dbReference>
<feature type="domain" description="BTB" evidence="3">
    <location>
        <begin position="37"/>
        <end position="103"/>
    </location>
</feature>
<gene>
    <name evidence="4" type="ORF">Q7C36_005204</name>
</gene>
<dbReference type="PANTHER" id="PTHR45632:SF3">
    <property type="entry name" value="KELCH-LIKE PROTEIN 32"/>
    <property type="match status" value="1"/>
</dbReference>
<dbReference type="SMART" id="SM00225">
    <property type="entry name" value="BTB"/>
    <property type="match status" value="1"/>
</dbReference>
<dbReference type="Pfam" id="PF07707">
    <property type="entry name" value="BACK"/>
    <property type="match status" value="1"/>
</dbReference>
<evidence type="ECO:0000259" key="3">
    <source>
        <dbReference type="PROSITE" id="PS50097"/>
    </source>
</evidence>
<dbReference type="EMBL" id="JAVHJS010000004">
    <property type="protein sequence ID" value="KAK2861038.1"/>
    <property type="molecule type" value="Genomic_DNA"/>
</dbReference>
<dbReference type="SUPFAM" id="SSF117281">
    <property type="entry name" value="Kelch motif"/>
    <property type="match status" value="1"/>
</dbReference>
<dbReference type="Pfam" id="PF01344">
    <property type="entry name" value="Kelch_1"/>
    <property type="match status" value="5"/>
</dbReference>
<dbReference type="AlphaFoldDB" id="A0AA88NRD5"/>
<dbReference type="Gene3D" id="1.25.40.420">
    <property type="match status" value="1"/>
</dbReference>